<gene>
    <name evidence="13" type="ORF">Ae201684_007740</name>
</gene>
<dbReference type="PROSITE" id="PS51060">
    <property type="entry name" value="PARP_ALPHA_HD"/>
    <property type="match status" value="1"/>
</dbReference>
<dbReference type="Pfam" id="PF02877">
    <property type="entry name" value="PARP_reg"/>
    <property type="match status" value="1"/>
</dbReference>
<dbReference type="Pfam" id="PF00644">
    <property type="entry name" value="PARP"/>
    <property type="match status" value="1"/>
</dbReference>
<dbReference type="AlphaFoldDB" id="A0A6G0X6V8"/>
<dbReference type="InterPro" id="IPR050800">
    <property type="entry name" value="ARTD/PARP"/>
</dbReference>
<evidence type="ECO:0000259" key="12">
    <source>
        <dbReference type="PROSITE" id="PS51977"/>
    </source>
</evidence>
<evidence type="ECO:0000256" key="7">
    <source>
        <dbReference type="ARBA" id="ARBA00024347"/>
    </source>
</evidence>
<dbReference type="Proteomes" id="UP000481153">
    <property type="component" value="Unassembled WGS sequence"/>
</dbReference>
<dbReference type="GO" id="GO:0035861">
    <property type="term" value="C:site of double-strand break"/>
    <property type="evidence" value="ECO:0007669"/>
    <property type="project" value="TreeGrafter"/>
</dbReference>
<evidence type="ECO:0000256" key="6">
    <source>
        <dbReference type="ARBA" id="ARBA00023242"/>
    </source>
</evidence>
<comment type="similarity">
    <text evidence="7">Belongs to the ARTD/PARP family.</text>
</comment>
<name>A0A6G0X6V8_9STRA</name>
<evidence type="ECO:0000259" key="10">
    <source>
        <dbReference type="PROSITE" id="PS51059"/>
    </source>
</evidence>
<dbReference type="CDD" id="cd01437">
    <property type="entry name" value="parp_like"/>
    <property type="match status" value="1"/>
</dbReference>
<feature type="domain" description="PARP alpha-helical" evidence="11">
    <location>
        <begin position="234"/>
        <end position="353"/>
    </location>
</feature>
<dbReference type="Gene3D" id="3.90.228.10">
    <property type="match status" value="1"/>
</dbReference>
<dbReference type="InterPro" id="IPR036616">
    <property type="entry name" value="Poly(ADP-ribose)pol_reg_dom_sf"/>
</dbReference>
<dbReference type="FunFam" id="2.20.140.10:FF:000001">
    <property type="entry name" value="Poly [ADP-ribose] polymerase"/>
    <property type="match status" value="1"/>
</dbReference>
<keyword evidence="3 8" id="KW-0808">Transferase</keyword>
<evidence type="ECO:0000313" key="14">
    <source>
        <dbReference type="Proteomes" id="UP000481153"/>
    </source>
</evidence>
<dbReference type="EC" id="2.4.2.-" evidence="8"/>
<reference evidence="13 14" key="1">
    <citation type="submission" date="2019-07" db="EMBL/GenBank/DDBJ databases">
        <title>Genomics analysis of Aphanomyces spp. identifies a new class of oomycete effector associated with host adaptation.</title>
        <authorList>
            <person name="Gaulin E."/>
        </authorList>
    </citation>
    <scope>NUCLEOTIDE SEQUENCE [LARGE SCALE GENOMIC DNA]</scope>
    <source>
        <strain evidence="13 14">ATCC 201684</strain>
    </source>
</reference>
<evidence type="ECO:0000256" key="5">
    <source>
        <dbReference type="ARBA" id="ARBA00023027"/>
    </source>
</evidence>
<evidence type="ECO:0000259" key="11">
    <source>
        <dbReference type="PROSITE" id="PS51060"/>
    </source>
</evidence>
<keyword evidence="6" id="KW-0539">Nucleus</keyword>
<feature type="compositionally biased region" description="Low complexity" evidence="9">
    <location>
        <begin position="14"/>
        <end position="46"/>
    </location>
</feature>
<dbReference type="PANTHER" id="PTHR10459:SF66">
    <property type="entry name" value="PROTEIN MONO-ADP-RIBOSYLTRANSFERASE PARP3"/>
    <property type="match status" value="1"/>
</dbReference>
<keyword evidence="2 8" id="KW-0328">Glycosyltransferase</keyword>
<dbReference type="GO" id="GO:0070212">
    <property type="term" value="P:protein poly-ADP-ribosylation"/>
    <property type="evidence" value="ECO:0007669"/>
    <property type="project" value="TreeGrafter"/>
</dbReference>
<dbReference type="VEuPathDB" id="FungiDB:AeMF1_005697"/>
<dbReference type="EMBL" id="VJMJ01000093">
    <property type="protein sequence ID" value="KAF0735732.1"/>
    <property type="molecule type" value="Genomic_DNA"/>
</dbReference>
<evidence type="ECO:0000256" key="9">
    <source>
        <dbReference type="SAM" id="MobiDB-lite"/>
    </source>
</evidence>
<feature type="domain" description="WGR" evidence="12">
    <location>
        <begin position="114"/>
        <end position="208"/>
    </location>
</feature>
<protein>
    <recommendedName>
        <fullName evidence="8">Poly [ADP-ribose] polymerase</fullName>
        <shortName evidence="8">PARP</shortName>
        <ecNumber evidence="8">2.4.2.-</ecNumber>
    </recommendedName>
</protein>
<proteinExistence type="inferred from homology"/>
<sequence length="582" mass="64173">MTRSAVKTANDDIPPTADSKSKAPPASTKKAKSATTATKAPPSTGSLAQVTAKGGHGKPKKSSGKKSSGLPSKRKTSATPPVLSGQTAAANATNETIIRRLDEVYAKRTFGSSSHSVWEDYDVMLNQVAISTKSSINKFYRIQLIQTSDASWDVFTRWGRVGDVGEHKLWCPTSDLDAAIKMFEKKFKEKTKNHWNDRVDFEHKSGFYDIVELDLTSAAPTLTSHGEIGDDTVPSQLPLPTQKLIQMIFDKDMFKSEIVRLKLDPTRMPLGALSLNQIQKGVDILDDIQAALDGGNPSVAILRTLSAKFYQIIPHAYARHVIPPVLETPQQLEEKYEMLSTLHDIVVAQDVEKTLGHAKPVKQNSLDLKYAELNSQLDLVTPDNPLYKVIQAYVKNTSEQYPPMNVLDVWQVRRSSEDKMFAKFAATPNHRLLWHGTNVAVVAAILKSGLRIMPSSGGRVGKGIYLANMLAKSRQYVRAAHFGGQNVGCLFLVEAALGKMNEIHRDDSSLTQPPNGFDSVLAKGTLHPNPEQDQLITLDNQEVRVNVGTPVSCGVSSAFAHDEYLVYQESQQRLRFIITFKL</sequence>
<dbReference type="GO" id="GO:0016779">
    <property type="term" value="F:nucleotidyltransferase activity"/>
    <property type="evidence" value="ECO:0007669"/>
    <property type="project" value="UniProtKB-KW"/>
</dbReference>
<dbReference type="Pfam" id="PF05406">
    <property type="entry name" value="WGR"/>
    <property type="match status" value="1"/>
</dbReference>
<dbReference type="PROSITE" id="PS51977">
    <property type="entry name" value="WGR"/>
    <property type="match status" value="1"/>
</dbReference>
<dbReference type="GO" id="GO:0005730">
    <property type="term" value="C:nucleolus"/>
    <property type="evidence" value="ECO:0007669"/>
    <property type="project" value="TreeGrafter"/>
</dbReference>
<dbReference type="GO" id="GO:0003950">
    <property type="term" value="F:NAD+ poly-ADP-ribosyltransferase activity"/>
    <property type="evidence" value="ECO:0007669"/>
    <property type="project" value="UniProtKB-UniRule"/>
</dbReference>
<keyword evidence="5 8" id="KW-0520">NAD</keyword>
<comment type="caution">
    <text evidence="13">The sequence shown here is derived from an EMBL/GenBank/DDBJ whole genome shotgun (WGS) entry which is preliminary data.</text>
</comment>
<dbReference type="InterPro" id="IPR012317">
    <property type="entry name" value="Poly(ADP-ribose)pol_cat_dom"/>
</dbReference>
<evidence type="ECO:0000256" key="8">
    <source>
        <dbReference type="RuleBase" id="RU362114"/>
    </source>
</evidence>
<feature type="compositionally biased region" description="Basic residues" evidence="9">
    <location>
        <begin position="55"/>
        <end position="64"/>
    </location>
</feature>
<organism evidence="13 14">
    <name type="scientific">Aphanomyces euteiches</name>
    <dbReference type="NCBI Taxonomy" id="100861"/>
    <lineage>
        <taxon>Eukaryota</taxon>
        <taxon>Sar</taxon>
        <taxon>Stramenopiles</taxon>
        <taxon>Oomycota</taxon>
        <taxon>Saprolegniomycetes</taxon>
        <taxon>Saprolegniales</taxon>
        <taxon>Verrucalvaceae</taxon>
        <taxon>Aphanomyces</taxon>
    </lineage>
</organism>
<dbReference type="Gene3D" id="1.20.142.10">
    <property type="entry name" value="Poly(ADP-ribose) polymerase, regulatory domain"/>
    <property type="match status" value="1"/>
</dbReference>
<comment type="subcellular location">
    <subcellularLocation>
        <location evidence="1">Nucleus</location>
    </subcellularLocation>
</comment>
<dbReference type="PANTHER" id="PTHR10459">
    <property type="entry name" value="DNA LIGASE"/>
    <property type="match status" value="1"/>
</dbReference>
<keyword evidence="14" id="KW-1185">Reference proteome</keyword>
<feature type="region of interest" description="Disordered" evidence="9">
    <location>
        <begin position="1"/>
        <end position="89"/>
    </location>
</feature>
<dbReference type="GO" id="GO:0006302">
    <property type="term" value="P:double-strand break repair"/>
    <property type="evidence" value="ECO:0007669"/>
    <property type="project" value="TreeGrafter"/>
</dbReference>
<evidence type="ECO:0000256" key="1">
    <source>
        <dbReference type="ARBA" id="ARBA00004123"/>
    </source>
</evidence>
<dbReference type="SUPFAM" id="SSF47587">
    <property type="entry name" value="Domain of poly(ADP-ribose) polymerase"/>
    <property type="match status" value="1"/>
</dbReference>
<dbReference type="InterPro" id="IPR036930">
    <property type="entry name" value="WGR_dom_sf"/>
</dbReference>
<dbReference type="PROSITE" id="PS51059">
    <property type="entry name" value="PARP_CATALYTIC"/>
    <property type="match status" value="1"/>
</dbReference>
<evidence type="ECO:0000256" key="2">
    <source>
        <dbReference type="ARBA" id="ARBA00022676"/>
    </source>
</evidence>
<accession>A0A6G0X6V8</accession>
<dbReference type="SUPFAM" id="SSF56399">
    <property type="entry name" value="ADP-ribosylation"/>
    <property type="match status" value="1"/>
</dbReference>
<evidence type="ECO:0000313" key="13">
    <source>
        <dbReference type="EMBL" id="KAF0735732.1"/>
    </source>
</evidence>
<dbReference type="SMART" id="SM00773">
    <property type="entry name" value="WGR"/>
    <property type="match status" value="1"/>
</dbReference>
<evidence type="ECO:0000256" key="3">
    <source>
        <dbReference type="ARBA" id="ARBA00022679"/>
    </source>
</evidence>
<dbReference type="Gene3D" id="2.20.140.10">
    <property type="entry name" value="WGR domain"/>
    <property type="match status" value="1"/>
</dbReference>
<dbReference type="InterPro" id="IPR008893">
    <property type="entry name" value="WGR_domain"/>
</dbReference>
<dbReference type="GO" id="GO:1990404">
    <property type="term" value="F:NAD+-protein mono-ADP-ribosyltransferase activity"/>
    <property type="evidence" value="ECO:0007669"/>
    <property type="project" value="TreeGrafter"/>
</dbReference>
<keyword evidence="4" id="KW-0548">Nucleotidyltransferase</keyword>
<dbReference type="SUPFAM" id="SSF142921">
    <property type="entry name" value="WGR domain-like"/>
    <property type="match status" value="1"/>
</dbReference>
<evidence type="ECO:0000256" key="4">
    <source>
        <dbReference type="ARBA" id="ARBA00022695"/>
    </source>
</evidence>
<feature type="domain" description="PARP catalytic" evidence="10">
    <location>
        <begin position="364"/>
        <end position="582"/>
    </location>
</feature>
<dbReference type="InterPro" id="IPR004102">
    <property type="entry name" value="Poly(ADP-ribose)pol_reg_dom"/>
</dbReference>